<name>A0A9X9A7P3_BACCE</name>
<protein>
    <submittedName>
        <fullName evidence="1">Phosphoenolpyruvate synthase</fullName>
    </submittedName>
</protein>
<dbReference type="Proteomes" id="UP000308444">
    <property type="component" value="Unassembled WGS sequence"/>
</dbReference>
<dbReference type="AlphaFoldDB" id="A0A9X9A7P3"/>
<feature type="non-terminal residue" evidence="1">
    <location>
        <position position="1"/>
    </location>
</feature>
<reference evidence="1 2" key="1">
    <citation type="journal article" date="2019" name="Environ. Microbiol.">
        <title>An active ?-lactamase is a part of an orchestrated cell wall stress resistance network of Bacillus subtilis and related rhizosphere species.</title>
        <authorList>
            <person name="Bucher T."/>
            <person name="Keren-Paz A."/>
            <person name="Hausser J."/>
            <person name="Olender T."/>
            <person name="Cytryn E."/>
            <person name="Kolodkin-Gal I."/>
        </authorList>
    </citation>
    <scope>NUCLEOTIDE SEQUENCE [LARGE SCALE GENOMIC DNA]</scope>
    <source>
        <strain evidence="1 2">I32</strain>
    </source>
</reference>
<evidence type="ECO:0000313" key="1">
    <source>
        <dbReference type="EMBL" id="TKJ00742.1"/>
    </source>
</evidence>
<accession>A0A9X9A7P3</accession>
<comment type="caution">
    <text evidence="1">The sequence shown here is derived from an EMBL/GenBank/DDBJ whole genome shotgun (WGS) entry which is preliminary data.</text>
</comment>
<feature type="non-terminal residue" evidence="1">
    <location>
        <position position="153"/>
    </location>
</feature>
<sequence length="153" mass="16951">DPLVRDALTTIVERDNFIKLLPDDEKEKSVGKGVPPASAQPEIENDPAIVTELIKNSEASLEELKQNMQLKSGVDVLDFILEDIQQLKKVLFNPQSIAVIMAGMNASTWINEKMEQWLGEKNAADTLSQSVQNNITSEMGLALMDVADVIRPY</sequence>
<organism evidence="1 2">
    <name type="scientific">Bacillus cereus</name>
    <dbReference type="NCBI Taxonomy" id="1396"/>
    <lineage>
        <taxon>Bacteria</taxon>
        <taxon>Bacillati</taxon>
        <taxon>Bacillota</taxon>
        <taxon>Bacilli</taxon>
        <taxon>Bacillales</taxon>
        <taxon>Bacillaceae</taxon>
        <taxon>Bacillus</taxon>
        <taxon>Bacillus cereus group</taxon>
    </lineage>
</organism>
<dbReference type="EMBL" id="SZOH01001494">
    <property type="protein sequence ID" value="TKJ00742.1"/>
    <property type="molecule type" value="Genomic_DNA"/>
</dbReference>
<gene>
    <name evidence="1" type="ORF">FC695_20835</name>
</gene>
<evidence type="ECO:0000313" key="2">
    <source>
        <dbReference type="Proteomes" id="UP000308444"/>
    </source>
</evidence>
<proteinExistence type="predicted"/>